<evidence type="ECO:0000313" key="3">
    <source>
        <dbReference type="Proteomes" id="UP000002173"/>
    </source>
</evidence>
<keyword evidence="1" id="KW-0812">Transmembrane</keyword>
<name>A7AXF0_BABBO</name>
<gene>
    <name evidence="2" type="ORF">BBOV_V000180</name>
</gene>
<protein>
    <submittedName>
        <fullName evidence="2">Uncharacterized protein</fullName>
    </submittedName>
</protein>
<dbReference type="Proteomes" id="UP000002173">
    <property type="component" value="Unassembled WGS sequence"/>
</dbReference>
<reference evidence="3" key="2">
    <citation type="journal article" date="2020" name="Data Brief">
        <title>Transcriptome dataset of Babesia bovis life stages within vertebrate and invertebrate hosts.</title>
        <authorList>
            <person name="Ueti M.W."/>
            <person name="Johnson W.C."/>
            <person name="Kappmeyer L.S."/>
            <person name="Herndon D.R."/>
            <person name="Mousel M.R."/>
            <person name="Reif K.E."/>
            <person name="Taus N.S."/>
            <person name="Ifeonu O.O."/>
            <person name="Silva J.C."/>
            <person name="Suarez C.E."/>
            <person name="Brayton K.A."/>
        </authorList>
    </citation>
    <scope>NUCLEOTIDE SEQUENCE [LARGE SCALE GENOMIC DNA]</scope>
</reference>
<reference evidence="2 3" key="1">
    <citation type="journal article" date="2007" name="PLoS Pathog.">
        <title>Genome sequence of Babesia bovis and comparative analysis of apicomplexan hemoprotozoa.</title>
        <authorList>
            <person name="Brayton K.A."/>
            <person name="Lau A.O.T."/>
            <person name="Herndon D.R."/>
            <person name="Hannick L."/>
            <person name="Kappmeyer L.S."/>
            <person name="Berens S.J."/>
            <person name="Bidwell S.L."/>
            <person name="Brown W.C."/>
            <person name="Crabtree J."/>
            <person name="Fadrosh D."/>
            <person name="Feldblum T."/>
            <person name="Forberger H.A."/>
            <person name="Haas B.J."/>
            <person name="Howell J.M."/>
            <person name="Khouri H."/>
            <person name="Koo H."/>
            <person name="Mann D.J."/>
            <person name="Norimine J."/>
            <person name="Paulsen I.T."/>
            <person name="Radune D."/>
            <person name="Ren Q."/>
            <person name="Smith R.K. Jr."/>
            <person name="Suarez C.E."/>
            <person name="White O."/>
            <person name="Wortman J.R."/>
            <person name="Knowles D.P. Jr."/>
            <person name="McElwain T.F."/>
            <person name="Nene V.M."/>
        </authorList>
    </citation>
    <scope>NUCLEOTIDE SEQUENCE [LARGE SCALE GENOMIC DNA]</scope>
    <source>
        <strain evidence="2">T2Bo</strain>
    </source>
</reference>
<keyword evidence="3" id="KW-1185">Reference proteome</keyword>
<proteinExistence type="predicted"/>
<sequence length="193" mass="23127">MTLVGKIITLTKQDIKNYSNEIYYRYFNYTYALTRLNFYPLGCKMLIKDIIKLFRKIKFKRIFTLLNLLKFTDYILGICIDKLKAIKNYDVVDGVDVLVFFFEFLIDKYIYRLTDFQMNQKCQYSLRYAALWIRCFSTIEIKKDVHPFFLGTLAIATLAIFYPFTFWAVISHIEKFNTLDNIYHYFISTIAPL</sequence>
<dbReference type="VEuPathDB" id="PiroplasmaDB:BBOV_V000180"/>
<dbReference type="AlphaFoldDB" id="A7AXF0"/>
<reference evidence="3" key="3">
    <citation type="journal article" date="2021" name="Int. J. Parasitol.">
        <title>Comparative analysis of gene expression between Babesia bovis blood stages and kinetes allowed by improved genome annotation.</title>
        <authorList>
            <person name="Ueti M.W."/>
            <person name="Johnson W.C."/>
            <person name="Kappmeyer L.S."/>
            <person name="Herndon D.R."/>
            <person name="Mousel M.R."/>
            <person name="Reif K.E."/>
            <person name="Taus N.S."/>
            <person name="Ifeonu O.O."/>
            <person name="Silva J.C."/>
            <person name="Suarez C.E."/>
            <person name="Brayton K.A."/>
        </authorList>
    </citation>
    <scope>NUCLEOTIDE SEQUENCE [LARGE SCALE GENOMIC DNA]</scope>
</reference>
<dbReference type="EMBL" id="AAXT01000007">
    <property type="protein sequence ID" value="EDO05073.1"/>
    <property type="molecule type" value="Genomic_DNA"/>
</dbReference>
<keyword evidence="1" id="KW-1133">Transmembrane helix</keyword>
<dbReference type="InParanoid" id="A7AXF0"/>
<feature type="transmembrane region" description="Helical" evidence="1">
    <location>
        <begin position="148"/>
        <end position="170"/>
    </location>
</feature>
<evidence type="ECO:0000256" key="1">
    <source>
        <dbReference type="SAM" id="Phobius"/>
    </source>
</evidence>
<comment type="caution">
    <text evidence="2">The sequence shown here is derived from an EMBL/GenBank/DDBJ whole genome shotgun (WGS) entry which is preliminary data.</text>
</comment>
<accession>A7AXF0</accession>
<keyword evidence="1" id="KW-0472">Membrane</keyword>
<organism evidence="2 3">
    <name type="scientific">Babesia bovis</name>
    <dbReference type="NCBI Taxonomy" id="5865"/>
    <lineage>
        <taxon>Eukaryota</taxon>
        <taxon>Sar</taxon>
        <taxon>Alveolata</taxon>
        <taxon>Apicomplexa</taxon>
        <taxon>Aconoidasida</taxon>
        <taxon>Piroplasmida</taxon>
        <taxon>Babesiidae</taxon>
        <taxon>Babesia</taxon>
    </lineage>
</organism>
<evidence type="ECO:0000313" key="2">
    <source>
        <dbReference type="EMBL" id="EDO05073.1"/>
    </source>
</evidence>